<dbReference type="PANTHER" id="PTHR46383">
    <property type="entry name" value="ASPARTATE AMINOTRANSFERASE"/>
    <property type="match status" value="1"/>
</dbReference>
<dbReference type="GO" id="GO:0030170">
    <property type="term" value="F:pyridoxal phosphate binding"/>
    <property type="evidence" value="ECO:0007669"/>
    <property type="project" value="InterPro"/>
</dbReference>
<dbReference type="EMBL" id="MDTQ01000001">
    <property type="protein sequence ID" value="ODC04681.1"/>
    <property type="molecule type" value="Genomic_DNA"/>
</dbReference>
<evidence type="ECO:0000256" key="3">
    <source>
        <dbReference type="ARBA" id="ARBA00022576"/>
    </source>
</evidence>
<dbReference type="CDD" id="cd00609">
    <property type="entry name" value="AAT_like"/>
    <property type="match status" value="1"/>
</dbReference>
<dbReference type="RefSeq" id="WP_068999665.1">
    <property type="nucleotide sequence ID" value="NZ_MDTQ01000001.1"/>
</dbReference>
<evidence type="ECO:0000313" key="9">
    <source>
        <dbReference type="Proteomes" id="UP000094291"/>
    </source>
</evidence>
<gene>
    <name evidence="8" type="ORF">BFW38_15255</name>
</gene>
<keyword evidence="9" id="KW-1185">Reference proteome</keyword>
<accession>A0A1E2VCH8</accession>
<organism evidence="8 9">
    <name type="scientific">Terasakiispira papahanaumokuakeensis</name>
    <dbReference type="NCBI Taxonomy" id="197479"/>
    <lineage>
        <taxon>Bacteria</taxon>
        <taxon>Pseudomonadati</taxon>
        <taxon>Pseudomonadota</taxon>
        <taxon>Gammaproteobacteria</taxon>
        <taxon>Oceanospirillales</taxon>
        <taxon>Terasakiispira</taxon>
    </lineage>
</organism>
<proteinExistence type="inferred from homology"/>
<dbReference type="PANTHER" id="PTHR46383:SF2">
    <property type="entry name" value="AMINOTRANSFERASE"/>
    <property type="match status" value="1"/>
</dbReference>
<evidence type="ECO:0000256" key="1">
    <source>
        <dbReference type="ARBA" id="ARBA00001933"/>
    </source>
</evidence>
<reference evidence="8 9" key="1">
    <citation type="submission" date="2016-08" db="EMBL/GenBank/DDBJ databases">
        <authorList>
            <person name="Seilhamer J.J."/>
        </authorList>
    </citation>
    <scope>NUCLEOTIDE SEQUENCE [LARGE SCALE GENOMIC DNA]</scope>
    <source>
        <strain evidence="8 9">PH27A</strain>
    </source>
</reference>
<dbReference type="OrthoDB" id="9763453at2"/>
<dbReference type="InterPro" id="IPR004839">
    <property type="entry name" value="Aminotransferase_I/II_large"/>
</dbReference>
<dbReference type="Pfam" id="PF00155">
    <property type="entry name" value="Aminotran_1_2"/>
    <property type="match status" value="1"/>
</dbReference>
<name>A0A1E2VCH8_9GAMM</name>
<dbReference type="AlphaFoldDB" id="A0A1E2VCH8"/>
<dbReference type="PROSITE" id="PS00105">
    <property type="entry name" value="AA_TRANSFER_CLASS_1"/>
    <property type="match status" value="1"/>
</dbReference>
<comment type="caution">
    <text evidence="8">The sequence shown here is derived from an EMBL/GenBank/DDBJ whole genome shotgun (WGS) entry which is preliminary data.</text>
</comment>
<comment type="cofactor">
    <cofactor evidence="1 6">
        <name>pyridoxal 5'-phosphate</name>
        <dbReference type="ChEBI" id="CHEBI:597326"/>
    </cofactor>
</comment>
<evidence type="ECO:0000256" key="5">
    <source>
        <dbReference type="ARBA" id="ARBA00022898"/>
    </source>
</evidence>
<keyword evidence="5" id="KW-0663">Pyridoxal phosphate</keyword>
<dbReference type="InterPro" id="IPR015421">
    <property type="entry name" value="PyrdxlP-dep_Trfase_major"/>
</dbReference>
<keyword evidence="4 6" id="KW-0808">Transferase</keyword>
<dbReference type="EC" id="2.6.1.-" evidence="6"/>
<dbReference type="NCBIfam" id="NF006514">
    <property type="entry name" value="PRK08960.1"/>
    <property type="match status" value="1"/>
</dbReference>
<dbReference type="InterPro" id="IPR015424">
    <property type="entry name" value="PyrdxlP-dep_Trfase"/>
</dbReference>
<sequence>MDYADFSVASRLAHIRPFEVMRLLARAQALQAQGRDILHLEVGEPDFPSPPAVIEAGQAALAAGQTRYTPACGIPELREAIAAHYQRMHGVSVDPARIVVTPGASGALLLAAALIVNPGDGVLMADPTYPCNAHFMALFDADIHRLAVGPETRFQLTAELARANWRAHDRLLMLASPANPTGTVVTLPELAQMAEFAREQKAALLVDEIYQGLVYDGASHTALEVADDALVINSFSKYFGMTGWRLGWLVAPEAHIEAVERLAQNIFLAASTPAQYAALAAFSPETQPLLEARRLAFAERRDFLLRELPKLGLKTPVIPEGAFYIYCDVSALTEDSFTWCEELLEATGVALTPGRDFGQTDAERWIRIAYTCDVPRLAEGLARIARFIEQRRML</sequence>
<evidence type="ECO:0000256" key="6">
    <source>
        <dbReference type="RuleBase" id="RU000481"/>
    </source>
</evidence>
<dbReference type="GO" id="GO:0008483">
    <property type="term" value="F:transaminase activity"/>
    <property type="evidence" value="ECO:0007669"/>
    <property type="project" value="UniProtKB-KW"/>
</dbReference>
<comment type="similarity">
    <text evidence="2 6">Belongs to the class-I pyridoxal-phosphate-dependent aminotransferase family.</text>
</comment>
<dbReference type="Gene3D" id="3.40.640.10">
    <property type="entry name" value="Type I PLP-dependent aspartate aminotransferase-like (Major domain)"/>
    <property type="match status" value="1"/>
</dbReference>
<evidence type="ECO:0000256" key="4">
    <source>
        <dbReference type="ARBA" id="ARBA00022679"/>
    </source>
</evidence>
<evidence type="ECO:0000259" key="7">
    <source>
        <dbReference type="Pfam" id="PF00155"/>
    </source>
</evidence>
<dbReference type="STRING" id="197479.BFW38_15255"/>
<evidence type="ECO:0000256" key="2">
    <source>
        <dbReference type="ARBA" id="ARBA00007441"/>
    </source>
</evidence>
<dbReference type="GO" id="GO:0006520">
    <property type="term" value="P:amino acid metabolic process"/>
    <property type="evidence" value="ECO:0007669"/>
    <property type="project" value="InterPro"/>
</dbReference>
<feature type="domain" description="Aminotransferase class I/classII large" evidence="7">
    <location>
        <begin position="36"/>
        <end position="384"/>
    </location>
</feature>
<dbReference type="Proteomes" id="UP000094291">
    <property type="component" value="Unassembled WGS sequence"/>
</dbReference>
<keyword evidence="3 6" id="KW-0032">Aminotransferase</keyword>
<dbReference type="SUPFAM" id="SSF53383">
    <property type="entry name" value="PLP-dependent transferases"/>
    <property type="match status" value="1"/>
</dbReference>
<dbReference type="InterPro" id="IPR004838">
    <property type="entry name" value="NHTrfase_class1_PyrdxlP-BS"/>
</dbReference>
<dbReference type="InterPro" id="IPR050596">
    <property type="entry name" value="AspAT/PAT-like"/>
</dbReference>
<protein>
    <recommendedName>
        <fullName evidence="6">Aminotransferase</fullName>
        <ecNumber evidence="6">2.6.1.-</ecNumber>
    </recommendedName>
</protein>
<evidence type="ECO:0000313" key="8">
    <source>
        <dbReference type="EMBL" id="ODC04681.1"/>
    </source>
</evidence>